<keyword evidence="3 6" id="KW-0808">Transferase</keyword>
<comment type="miscellaneous">
    <text evidence="6">In the reaction, the free carboxyl group of octanoic acid is attached via an amide linkage to the epsilon-amino group of a specific lysine residue of lipoyl domains of lipoate-dependent enzymes.</text>
</comment>
<evidence type="ECO:0000313" key="12">
    <source>
        <dbReference type="EMBL" id="SDX40996.1"/>
    </source>
</evidence>
<dbReference type="PANTHER" id="PTHR10993:SF7">
    <property type="entry name" value="LIPOYLTRANSFERASE 2, MITOCHONDRIAL-RELATED"/>
    <property type="match status" value="1"/>
</dbReference>
<feature type="binding site" evidence="6 9">
    <location>
        <begin position="154"/>
        <end position="156"/>
    </location>
    <ligand>
        <name>substrate</name>
    </ligand>
</feature>
<dbReference type="UniPathway" id="UPA00538">
    <property type="reaction ID" value="UER00592"/>
</dbReference>
<dbReference type="CDD" id="cd16444">
    <property type="entry name" value="LipB"/>
    <property type="match status" value="1"/>
</dbReference>
<dbReference type="GO" id="GO:0033819">
    <property type="term" value="F:lipoyl(octanoyl) transferase activity"/>
    <property type="evidence" value="ECO:0007669"/>
    <property type="project" value="UniProtKB-EC"/>
</dbReference>
<evidence type="ECO:0000256" key="5">
    <source>
        <dbReference type="ARBA" id="ARBA00024732"/>
    </source>
</evidence>
<name>A0A1H3BGG4_ALLWA</name>
<dbReference type="AlphaFoldDB" id="A0A1H3BGG4"/>
<dbReference type="EC" id="2.3.1.181" evidence="6 7"/>
<evidence type="ECO:0000313" key="13">
    <source>
        <dbReference type="Proteomes" id="UP000198672"/>
    </source>
</evidence>
<dbReference type="NCBIfam" id="TIGR00214">
    <property type="entry name" value="lipB"/>
    <property type="match status" value="1"/>
</dbReference>
<dbReference type="EMBL" id="FNOW01000003">
    <property type="protein sequence ID" value="SDX40996.1"/>
    <property type="molecule type" value="Genomic_DNA"/>
</dbReference>
<dbReference type="SUPFAM" id="SSF55681">
    <property type="entry name" value="Class II aaRS and biotin synthetases"/>
    <property type="match status" value="1"/>
</dbReference>
<sequence>MNRTLPPLRVQIFHELQDYATTWAAMRAFTATRTATTPDELWLLEHPPLFTLGQAGRPEHLLAPGAIPVFQTDRGGQVTYHGPGQLVAYLLLDLRRAGIGIKRLVAQLEQAVMLLLAQYGVQSERRVNAPGVYVAEAKIAALGLRVRQGCCYHGVALNVDMDLAPFQRINPCGYSGLAVTQLADFCPSIQFADVRQALSTQLQSTILAFSNPLAASSFQH</sequence>
<feature type="active site" description="Acyl-thioester intermediate" evidence="6 8">
    <location>
        <position position="172"/>
    </location>
</feature>
<evidence type="ECO:0000256" key="2">
    <source>
        <dbReference type="ARBA" id="ARBA00022490"/>
    </source>
</evidence>
<comment type="function">
    <text evidence="5 6 7">Catalyzes the transfer of endogenously produced octanoic acid from octanoyl-acyl-carrier-protein onto the lipoyl domains of lipoate-dependent enzymes. Lipoyl-ACP can also act as a substrate although octanoyl-ACP is likely to be the physiological substrate.</text>
</comment>
<dbReference type="HAMAP" id="MF_00013">
    <property type="entry name" value="LipB"/>
    <property type="match status" value="1"/>
</dbReference>
<reference evidence="13" key="1">
    <citation type="submission" date="2016-10" db="EMBL/GenBank/DDBJ databases">
        <authorList>
            <person name="Varghese N."/>
            <person name="Submissions S."/>
        </authorList>
    </citation>
    <scope>NUCLEOTIDE SEQUENCE [LARGE SCALE GENOMIC DNA]</scope>
    <source>
        <strain evidence="13">DSM 173</strain>
    </source>
</reference>
<protein>
    <recommendedName>
        <fullName evidence="6 7">Octanoyltransferase</fullName>
        <ecNumber evidence="6 7">2.3.1.181</ecNumber>
    </recommendedName>
    <alternativeName>
        <fullName evidence="6">Lipoate-protein ligase B</fullName>
    </alternativeName>
    <alternativeName>
        <fullName evidence="6">Lipoyl/octanoyl transferase</fullName>
    </alternativeName>
    <alternativeName>
        <fullName evidence="6">Octanoyl-[acyl-carrier-protein]-protein N-octanoyltransferase</fullName>
    </alternativeName>
</protein>
<dbReference type="InterPro" id="IPR020605">
    <property type="entry name" value="Octanoyltransferase_CS"/>
</dbReference>
<comment type="similarity">
    <text evidence="6 7">Belongs to the LipB family.</text>
</comment>
<evidence type="ECO:0000259" key="11">
    <source>
        <dbReference type="PROSITE" id="PS51733"/>
    </source>
</evidence>
<proteinExistence type="inferred from homology"/>
<dbReference type="RefSeq" id="WP_091331888.1">
    <property type="nucleotide sequence ID" value="NZ_FNOW01000003.1"/>
</dbReference>
<dbReference type="OrthoDB" id="9787061at2"/>
<keyword evidence="13" id="KW-1185">Reference proteome</keyword>
<evidence type="ECO:0000256" key="9">
    <source>
        <dbReference type="PIRSR" id="PIRSR016262-2"/>
    </source>
</evidence>
<evidence type="ECO:0000256" key="1">
    <source>
        <dbReference type="ARBA" id="ARBA00004821"/>
    </source>
</evidence>
<dbReference type="PROSITE" id="PS51733">
    <property type="entry name" value="BPL_LPL_CATALYTIC"/>
    <property type="match status" value="1"/>
</dbReference>
<dbReference type="Gene3D" id="3.30.930.10">
    <property type="entry name" value="Bira Bifunctional Protein, Domain 2"/>
    <property type="match status" value="1"/>
</dbReference>
<feature type="site" description="Lowers pKa of active site Cys" evidence="6 10">
    <location>
        <position position="138"/>
    </location>
</feature>
<dbReference type="Pfam" id="PF21948">
    <property type="entry name" value="LplA-B_cat"/>
    <property type="match status" value="1"/>
</dbReference>
<evidence type="ECO:0000256" key="3">
    <source>
        <dbReference type="ARBA" id="ARBA00022679"/>
    </source>
</evidence>
<comment type="pathway">
    <text evidence="1 6 7">Protein modification; protein lipoylation via endogenous pathway; protein N(6)-(lipoyl)lysine from octanoyl-[acyl-carrier-protein]: step 1/2.</text>
</comment>
<gene>
    <name evidence="6" type="primary">lipB</name>
    <name evidence="12" type="ORF">SAMN05421644_10321</name>
</gene>
<comment type="subcellular location">
    <subcellularLocation>
        <location evidence="6">Cytoplasm</location>
    </subcellularLocation>
</comment>
<accession>A0A1H3BGG4</accession>
<feature type="domain" description="BPL/LPL catalytic" evidence="11">
    <location>
        <begin position="35"/>
        <end position="210"/>
    </location>
</feature>
<dbReference type="InterPro" id="IPR000544">
    <property type="entry name" value="Octanoyltransferase"/>
</dbReference>
<evidence type="ECO:0000256" key="7">
    <source>
        <dbReference type="PIRNR" id="PIRNR016262"/>
    </source>
</evidence>
<dbReference type="NCBIfam" id="NF010922">
    <property type="entry name" value="PRK14342.1"/>
    <property type="match status" value="1"/>
</dbReference>
<feature type="binding site" evidence="6 9">
    <location>
        <begin position="74"/>
        <end position="81"/>
    </location>
    <ligand>
        <name>substrate</name>
    </ligand>
</feature>
<evidence type="ECO:0000256" key="6">
    <source>
        <dbReference type="HAMAP-Rule" id="MF_00013"/>
    </source>
</evidence>
<dbReference type="PIRSF" id="PIRSF016262">
    <property type="entry name" value="LPLase"/>
    <property type="match status" value="1"/>
</dbReference>
<evidence type="ECO:0000256" key="8">
    <source>
        <dbReference type="PIRSR" id="PIRSR016262-1"/>
    </source>
</evidence>
<evidence type="ECO:0000256" key="4">
    <source>
        <dbReference type="ARBA" id="ARBA00023315"/>
    </source>
</evidence>
<dbReference type="PANTHER" id="PTHR10993">
    <property type="entry name" value="OCTANOYLTRANSFERASE"/>
    <property type="match status" value="1"/>
</dbReference>
<organism evidence="12 13">
    <name type="scientific">Allochromatium warmingii</name>
    <name type="common">Chromatium warmingii</name>
    <dbReference type="NCBI Taxonomy" id="61595"/>
    <lineage>
        <taxon>Bacteria</taxon>
        <taxon>Pseudomonadati</taxon>
        <taxon>Pseudomonadota</taxon>
        <taxon>Gammaproteobacteria</taxon>
        <taxon>Chromatiales</taxon>
        <taxon>Chromatiaceae</taxon>
        <taxon>Allochromatium</taxon>
    </lineage>
</organism>
<dbReference type="InterPro" id="IPR045864">
    <property type="entry name" value="aa-tRNA-synth_II/BPL/LPL"/>
</dbReference>
<dbReference type="InterPro" id="IPR004143">
    <property type="entry name" value="BPL_LPL_catalytic"/>
</dbReference>
<dbReference type="PROSITE" id="PS01313">
    <property type="entry name" value="LIPB"/>
    <property type="match status" value="1"/>
</dbReference>
<comment type="catalytic activity">
    <reaction evidence="6 7">
        <text>octanoyl-[ACP] + L-lysyl-[protein] = N(6)-octanoyl-L-lysyl-[protein] + holo-[ACP] + H(+)</text>
        <dbReference type="Rhea" id="RHEA:17665"/>
        <dbReference type="Rhea" id="RHEA-COMP:9636"/>
        <dbReference type="Rhea" id="RHEA-COMP:9685"/>
        <dbReference type="Rhea" id="RHEA-COMP:9752"/>
        <dbReference type="Rhea" id="RHEA-COMP:9928"/>
        <dbReference type="ChEBI" id="CHEBI:15378"/>
        <dbReference type="ChEBI" id="CHEBI:29969"/>
        <dbReference type="ChEBI" id="CHEBI:64479"/>
        <dbReference type="ChEBI" id="CHEBI:78463"/>
        <dbReference type="ChEBI" id="CHEBI:78809"/>
        <dbReference type="EC" id="2.3.1.181"/>
    </reaction>
</comment>
<dbReference type="STRING" id="61595.SAMN05421644_10321"/>
<dbReference type="FunFam" id="3.30.930.10:FF:000020">
    <property type="entry name" value="Octanoyltransferase"/>
    <property type="match status" value="1"/>
</dbReference>
<feature type="binding site" evidence="6 9">
    <location>
        <begin position="141"/>
        <end position="143"/>
    </location>
    <ligand>
        <name>substrate</name>
    </ligand>
</feature>
<dbReference type="GO" id="GO:0005737">
    <property type="term" value="C:cytoplasm"/>
    <property type="evidence" value="ECO:0007669"/>
    <property type="project" value="UniProtKB-SubCell"/>
</dbReference>
<dbReference type="GO" id="GO:0009249">
    <property type="term" value="P:protein lipoylation"/>
    <property type="evidence" value="ECO:0007669"/>
    <property type="project" value="InterPro"/>
</dbReference>
<dbReference type="Proteomes" id="UP000198672">
    <property type="component" value="Unassembled WGS sequence"/>
</dbReference>
<keyword evidence="2 6" id="KW-0963">Cytoplasm</keyword>
<evidence type="ECO:0000256" key="10">
    <source>
        <dbReference type="PIRSR" id="PIRSR016262-3"/>
    </source>
</evidence>
<keyword evidence="4 6" id="KW-0012">Acyltransferase</keyword>